<comment type="caution">
    <text evidence="2">The sequence shown here is derived from an EMBL/GenBank/DDBJ whole genome shotgun (WGS) entry which is preliminary data.</text>
</comment>
<dbReference type="EMBL" id="BAABGT010000032">
    <property type="protein sequence ID" value="GAA4546537.1"/>
    <property type="molecule type" value="Genomic_DNA"/>
</dbReference>
<reference evidence="3" key="1">
    <citation type="journal article" date="2019" name="Int. J. Syst. Evol. Microbiol.">
        <title>The Global Catalogue of Microorganisms (GCM) 10K type strain sequencing project: providing services to taxonomists for standard genome sequencing and annotation.</title>
        <authorList>
            <consortium name="The Broad Institute Genomics Platform"/>
            <consortium name="The Broad Institute Genome Sequencing Center for Infectious Disease"/>
            <person name="Wu L."/>
            <person name="Ma J."/>
        </authorList>
    </citation>
    <scope>NUCLEOTIDE SEQUENCE [LARGE SCALE GENOMIC DNA]</scope>
    <source>
        <strain evidence="3">JCM 17906</strain>
    </source>
</reference>
<dbReference type="Proteomes" id="UP001501598">
    <property type="component" value="Unassembled WGS sequence"/>
</dbReference>
<name>A0ABP8RT37_9PSEU</name>
<sequence length="110" mass="11743">MSHPYVLKVASGAAFAGPHVRHHVPDPLGVRPNTLAAMDDPGPEDDVLPLDVAVQEFQYSFGVVGVPRRKPAGGEVLQKSSSTGSMTVPPRRDTGVSLGTRRFLQQASRD</sequence>
<evidence type="ECO:0000313" key="2">
    <source>
        <dbReference type="EMBL" id="GAA4546537.1"/>
    </source>
</evidence>
<evidence type="ECO:0000256" key="1">
    <source>
        <dbReference type="SAM" id="MobiDB-lite"/>
    </source>
</evidence>
<organism evidence="2 3">
    <name type="scientific">Pseudonocardia xishanensis</name>
    <dbReference type="NCBI Taxonomy" id="630995"/>
    <lineage>
        <taxon>Bacteria</taxon>
        <taxon>Bacillati</taxon>
        <taxon>Actinomycetota</taxon>
        <taxon>Actinomycetes</taxon>
        <taxon>Pseudonocardiales</taxon>
        <taxon>Pseudonocardiaceae</taxon>
        <taxon>Pseudonocardia</taxon>
    </lineage>
</organism>
<protein>
    <submittedName>
        <fullName evidence="2">Uncharacterized protein</fullName>
    </submittedName>
</protein>
<proteinExistence type="predicted"/>
<keyword evidence="3" id="KW-1185">Reference proteome</keyword>
<gene>
    <name evidence="2" type="ORF">GCM10023175_28950</name>
</gene>
<evidence type="ECO:0000313" key="3">
    <source>
        <dbReference type="Proteomes" id="UP001501598"/>
    </source>
</evidence>
<accession>A0ABP8RT37</accession>
<feature type="region of interest" description="Disordered" evidence="1">
    <location>
        <begin position="70"/>
        <end position="110"/>
    </location>
</feature>